<keyword evidence="4" id="KW-0812">Transmembrane</keyword>
<dbReference type="InterPro" id="IPR050321">
    <property type="entry name" value="Glycosyltr_2/OpgH_subfam"/>
</dbReference>
<sequence length="196" mass="21780">MWRAKNIIESTVIAAKAMQYPNFSIYILNDGKVAHRNNWQEAEDVAKRQQVTCITRTISGGAKAGNINNAVSVTNEPYIVVFDADHAPKPDFLQETMGYFIDEKMAFVQSPQFYKNADVNQVTGGAWEQQALFFGPLLKGKDTVNATFMCGTNMVVRRIALEEAGGMSEKSIAEDFLTSLLVHEKKWKSGSPTYTG</sequence>
<reference evidence="7" key="1">
    <citation type="submission" date="2019-01" db="EMBL/GenBank/DDBJ databases">
        <title>Genomic signatures and co-occurrence patterns of the ultra-small Saccharimodia (Patescibacteria phylum) suggest a symbiotic lifestyle.</title>
        <authorList>
            <person name="Lemos L."/>
            <person name="Medeiros J."/>
            <person name="Andreote F."/>
            <person name="Fernandes G."/>
            <person name="Varani A."/>
            <person name="Oliveira G."/>
            <person name="Pylro V."/>
        </authorList>
    </citation>
    <scope>NUCLEOTIDE SEQUENCE [LARGE SCALE GENOMIC DNA]</scope>
    <source>
        <strain evidence="7">AMD02</strain>
    </source>
</reference>
<evidence type="ECO:0000256" key="4">
    <source>
        <dbReference type="ARBA" id="ARBA00022692"/>
    </source>
</evidence>
<name>A0A4Q0AH71_9BACT</name>
<evidence type="ECO:0000313" key="8">
    <source>
        <dbReference type="Proteomes" id="UP000289257"/>
    </source>
</evidence>
<evidence type="ECO:0000256" key="2">
    <source>
        <dbReference type="ARBA" id="ARBA00022676"/>
    </source>
</evidence>
<evidence type="ECO:0000256" key="5">
    <source>
        <dbReference type="ARBA" id="ARBA00022989"/>
    </source>
</evidence>
<gene>
    <name evidence="7" type="ORF">EOT05_00905</name>
</gene>
<accession>A0A4Q0AH71</accession>
<dbReference type="GO" id="GO:0016758">
    <property type="term" value="F:hexosyltransferase activity"/>
    <property type="evidence" value="ECO:0007669"/>
    <property type="project" value="TreeGrafter"/>
</dbReference>
<evidence type="ECO:0000313" key="7">
    <source>
        <dbReference type="EMBL" id="RWZ78309.1"/>
    </source>
</evidence>
<dbReference type="Pfam" id="PF13641">
    <property type="entry name" value="Glyco_tranf_2_3"/>
    <property type="match status" value="1"/>
</dbReference>
<dbReference type="PANTHER" id="PTHR43867:SF2">
    <property type="entry name" value="CELLULOSE SYNTHASE CATALYTIC SUBUNIT A [UDP-FORMING]"/>
    <property type="match status" value="1"/>
</dbReference>
<dbReference type="AlphaFoldDB" id="A0A4Q0AH71"/>
<evidence type="ECO:0000256" key="3">
    <source>
        <dbReference type="ARBA" id="ARBA00022679"/>
    </source>
</evidence>
<comment type="caution">
    <text evidence="7">The sequence shown here is derived from an EMBL/GenBank/DDBJ whole genome shotgun (WGS) entry which is preliminary data.</text>
</comment>
<dbReference type="SUPFAM" id="SSF53448">
    <property type="entry name" value="Nucleotide-diphospho-sugar transferases"/>
    <property type="match status" value="1"/>
</dbReference>
<dbReference type="EMBL" id="SCKX01000001">
    <property type="protein sequence ID" value="RWZ78309.1"/>
    <property type="molecule type" value="Genomic_DNA"/>
</dbReference>
<dbReference type="Gene3D" id="3.90.550.10">
    <property type="entry name" value="Spore Coat Polysaccharide Biosynthesis Protein SpsA, Chain A"/>
    <property type="match status" value="1"/>
</dbReference>
<evidence type="ECO:0000256" key="6">
    <source>
        <dbReference type="ARBA" id="ARBA00023136"/>
    </source>
</evidence>
<keyword evidence="8" id="KW-1185">Reference proteome</keyword>
<organism evidence="7 8">
    <name type="scientific">Candidatus Microsaccharimonas sossegonensis</name>
    <dbReference type="NCBI Taxonomy" id="2506948"/>
    <lineage>
        <taxon>Bacteria</taxon>
        <taxon>Candidatus Saccharimonadota</taxon>
        <taxon>Candidatus Saccharimonadia</taxon>
        <taxon>Candidatus Saccharimonadales</taxon>
        <taxon>Candidatus Saccharimonadaceae</taxon>
        <taxon>Candidatus Microsaccharimonas</taxon>
    </lineage>
</organism>
<proteinExistence type="predicted"/>
<keyword evidence="3" id="KW-0808">Transferase</keyword>
<dbReference type="PANTHER" id="PTHR43867">
    <property type="entry name" value="CELLULOSE SYNTHASE CATALYTIC SUBUNIT A [UDP-FORMING]"/>
    <property type="match status" value="1"/>
</dbReference>
<comment type="subcellular location">
    <subcellularLocation>
        <location evidence="1">Membrane</location>
        <topology evidence="1">Multi-pass membrane protein</topology>
    </subcellularLocation>
</comment>
<dbReference type="GO" id="GO:0005886">
    <property type="term" value="C:plasma membrane"/>
    <property type="evidence" value="ECO:0007669"/>
    <property type="project" value="TreeGrafter"/>
</dbReference>
<keyword evidence="5" id="KW-1133">Transmembrane helix</keyword>
<dbReference type="InterPro" id="IPR029044">
    <property type="entry name" value="Nucleotide-diphossugar_trans"/>
</dbReference>
<keyword evidence="2" id="KW-0328">Glycosyltransferase</keyword>
<evidence type="ECO:0000256" key="1">
    <source>
        <dbReference type="ARBA" id="ARBA00004141"/>
    </source>
</evidence>
<keyword evidence="6" id="KW-0472">Membrane</keyword>
<protein>
    <submittedName>
        <fullName evidence="7">Glycosyltransferase</fullName>
    </submittedName>
</protein>
<dbReference type="Proteomes" id="UP000289257">
    <property type="component" value="Unassembled WGS sequence"/>
</dbReference>